<evidence type="ECO:0000313" key="3">
    <source>
        <dbReference type="EMBL" id="KAK1508254.1"/>
    </source>
</evidence>
<feature type="domain" description="BHLH" evidence="2">
    <location>
        <begin position="192"/>
        <end position="242"/>
    </location>
</feature>
<feature type="compositionally biased region" description="Basic and acidic residues" evidence="1">
    <location>
        <begin position="132"/>
        <end position="141"/>
    </location>
</feature>
<feature type="region of interest" description="Disordered" evidence="1">
    <location>
        <begin position="429"/>
        <end position="464"/>
    </location>
</feature>
<organism evidence="3 4">
    <name type="scientific">Colletotrichum costaricense</name>
    <dbReference type="NCBI Taxonomy" id="1209916"/>
    <lineage>
        <taxon>Eukaryota</taxon>
        <taxon>Fungi</taxon>
        <taxon>Dikarya</taxon>
        <taxon>Ascomycota</taxon>
        <taxon>Pezizomycotina</taxon>
        <taxon>Sordariomycetes</taxon>
        <taxon>Hypocreomycetidae</taxon>
        <taxon>Glomerellales</taxon>
        <taxon>Glomerellaceae</taxon>
        <taxon>Colletotrichum</taxon>
        <taxon>Colletotrichum acutatum species complex</taxon>
    </lineage>
</organism>
<evidence type="ECO:0000313" key="4">
    <source>
        <dbReference type="Proteomes" id="UP001240678"/>
    </source>
</evidence>
<keyword evidence="4" id="KW-1185">Reference proteome</keyword>
<sequence>MPRPTLLPTPASSTDIKGQDGSKDLASLQLSFELPPPAIVQDASRVSPKDTRRTSPANTNSFQPISPPHVNANKPYPVQPSETVKSRRRSSAAQKTAAAASNESFALPPPPTRSRKIIQMKPRAQQQNEAEAEAKAKDKDAPSAAAGAKSGAAGPGKAGSAAANGSSSSSASTAQGKKKAPSATSAAGRKIARKTAHSLIERRRRSKMNEEFAVLKGMIPACTGEMHKLAILQASIEYVRYLEDCVSKLKAQRDASEARSPAESGLQTPSGGGSRAEPWGQIPQFVPRYQEDPDDVEMTDSEAPSPTFPPMQQQQQQQQQQYSQQPQQQQQLPHTRSQQPSVSPALLPQDSRHRHDSYSSVSTDHPRHNSYSYSTSTTTSPAFGPQTYGGGYGSLSALTSPALAPQRDRDLDHEATAALLMLNSDRRGTVGEASASGAGAGAGGIVNPTRGAGRGMSVRDLLST</sequence>
<feature type="region of interest" description="Disordered" evidence="1">
    <location>
        <begin position="253"/>
        <end position="385"/>
    </location>
</feature>
<feature type="region of interest" description="Disordered" evidence="1">
    <location>
        <begin position="1"/>
        <end position="204"/>
    </location>
</feature>
<feature type="compositionally biased region" description="Low complexity" evidence="1">
    <location>
        <begin position="142"/>
        <end position="152"/>
    </location>
</feature>
<name>A0AAJ0DSV4_9PEZI</name>
<dbReference type="EMBL" id="MOOE01000026">
    <property type="protein sequence ID" value="KAK1508254.1"/>
    <property type="molecule type" value="Genomic_DNA"/>
</dbReference>
<comment type="caution">
    <text evidence="3">The sequence shown here is derived from an EMBL/GenBank/DDBJ whole genome shotgun (WGS) entry which is preliminary data.</text>
</comment>
<dbReference type="AlphaFoldDB" id="A0AAJ0DSV4"/>
<dbReference type="GO" id="GO:0046983">
    <property type="term" value="F:protein dimerization activity"/>
    <property type="evidence" value="ECO:0007669"/>
    <property type="project" value="InterPro"/>
</dbReference>
<feature type="compositionally biased region" description="Polar residues" evidence="1">
    <location>
        <begin position="54"/>
        <end position="64"/>
    </location>
</feature>
<proteinExistence type="predicted"/>
<feature type="compositionally biased region" description="Polar residues" evidence="1">
    <location>
        <begin position="332"/>
        <end position="342"/>
    </location>
</feature>
<protein>
    <submittedName>
        <fullName evidence="3">Helix-loop-helix DNA-binding domain-containing protein</fullName>
    </submittedName>
</protein>
<dbReference type="InterPro" id="IPR011598">
    <property type="entry name" value="bHLH_dom"/>
</dbReference>
<reference evidence="3 4" key="1">
    <citation type="submission" date="2016-10" db="EMBL/GenBank/DDBJ databases">
        <title>The genome sequence of Colletotrichum fioriniae PJ7.</title>
        <authorList>
            <person name="Baroncelli R."/>
        </authorList>
    </citation>
    <scope>NUCLEOTIDE SEQUENCE [LARGE SCALE GENOMIC DNA]</scope>
    <source>
        <strain evidence="3 4">IMI 309622</strain>
    </source>
</reference>
<accession>A0AAJ0DSV4</accession>
<dbReference type="InterPro" id="IPR036638">
    <property type="entry name" value="HLH_DNA-bd_sf"/>
</dbReference>
<dbReference type="GeneID" id="85347600"/>
<dbReference type="GO" id="GO:0003677">
    <property type="term" value="F:DNA binding"/>
    <property type="evidence" value="ECO:0007669"/>
    <property type="project" value="UniProtKB-KW"/>
</dbReference>
<dbReference type="PANTHER" id="PTHR46266:SF4">
    <property type="entry name" value="TRANSCRIPTION FACTOR TT8"/>
    <property type="match status" value="1"/>
</dbReference>
<dbReference type="SUPFAM" id="SSF47459">
    <property type="entry name" value="HLH, helix-loop-helix DNA-binding domain"/>
    <property type="match status" value="1"/>
</dbReference>
<dbReference type="CDD" id="cd00083">
    <property type="entry name" value="bHLH_SF"/>
    <property type="match status" value="1"/>
</dbReference>
<dbReference type="PANTHER" id="PTHR46266">
    <property type="entry name" value="TRANSCRIPTION FACTOR TT8"/>
    <property type="match status" value="1"/>
</dbReference>
<dbReference type="PROSITE" id="PS50888">
    <property type="entry name" value="BHLH"/>
    <property type="match status" value="1"/>
</dbReference>
<dbReference type="SMART" id="SM00353">
    <property type="entry name" value="HLH"/>
    <property type="match status" value="1"/>
</dbReference>
<feature type="compositionally biased region" description="Low complexity" evidence="1">
    <location>
        <begin position="91"/>
        <end position="101"/>
    </location>
</feature>
<dbReference type="Pfam" id="PF00010">
    <property type="entry name" value="HLH"/>
    <property type="match status" value="1"/>
</dbReference>
<dbReference type="Proteomes" id="UP001240678">
    <property type="component" value="Unassembled WGS sequence"/>
</dbReference>
<feature type="compositionally biased region" description="Low complexity" evidence="1">
    <location>
        <begin position="370"/>
        <end position="380"/>
    </location>
</feature>
<evidence type="ECO:0000259" key="2">
    <source>
        <dbReference type="PROSITE" id="PS50888"/>
    </source>
</evidence>
<dbReference type="RefSeq" id="XP_060305434.1">
    <property type="nucleotide sequence ID" value="XM_060464053.1"/>
</dbReference>
<keyword evidence="3" id="KW-0238">DNA-binding</keyword>
<evidence type="ECO:0000256" key="1">
    <source>
        <dbReference type="SAM" id="MobiDB-lite"/>
    </source>
</evidence>
<dbReference type="Gene3D" id="4.10.280.10">
    <property type="entry name" value="Helix-loop-helix DNA-binding domain"/>
    <property type="match status" value="1"/>
</dbReference>
<feature type="compositionally biased region" description="Low complexity" evidence="1">
    <location>
        <begin position="158"/>
        <end position="175"/>
    </location>
</feature>
<feature type="compositionally biased region" description="Basic residues" evidence="1">
    <location>
        <begin position="190"/>
        <end position="204"/>
    </location>
</feature>
<gene>
    <name evidence="3" type="ORF">CCOS01_15915</name>
</gene>
<feature type="compositionally biased region" description="Low complexity" evidence="1">
    <location>
        <begin position="312"/>
        <end position="331"/>
    </location>
</feature>